<dbReference type="PROSITE" id="PS00194">
    <property type="entry name" value="THIOREDOXIN_1"/>
    <property type="match status" value="1"/>
</dbReference>
<evidence type="ECO:0000313" key="8">
    <source>
        <dbReference type="EMBL" id="KAG9325565.1"/>
    </source>
</evidence>
<protein>
    <recommendedName>
        <fullName evidence="7">Thioredoxin domain-containing protein</fullName>
    </recommendedName>
</protein>
<dbReference type="GO" id="GO:0005789">
    <property type="term" value="C:endoplasmic reticulum membrane"/>
    <property type="evidence" value="ECO:0007669"/>
    <property type="project" value="UniProtKB-SubCell"/>
</dbReference>
<evidence type="ECO:0000256" key="6">
    <source>
        <dbReference type="SAM" id="SignalP"/>
    </source>
</evidence>
<reference evidence="8" key="1">
    <citation type="submission" date="2021-07" db="EMBL/GenBank/DDBJ databases">
        <title>Draft genome of Mortierella alpina, strain LL118, isolated from an aspen leaf litter sample.</title>
        <authorList>
            <person name="Yang S."/>
            <person name="Vinatzer B.A."/>
        </authorList>
    </citation>
    <scope>NUCLEOTIDE SEQUENCE</scope>
    <source>
        <strain evidence="8">LL118</strain>
    </source>
</reference>
<comment type="function">
    <text evidence="5">Probable disulfide isomerase, which participates in the folding of proteins containing disulfide bonds. May act as a dithiol oxidase. Acts as a regulator of endoplasmic reticulum-mitochondria contact sites via its ability to regulate redox signals.</text>
</comment>
<feature type="domain" description="Thioredoxin" evidence="7">
    <location>
        <begin position="125"/>
        <end position="262"/>
    </location>
</feature>
<dbReference type="PANTHER" id="PTHR46426:SF1">
    <property type="entry name" value="PROTEIN DISULFIDE-ISOMERASE TMX3"/>
    <property type="match status" value="1"/>
</dbReference>
<evidence type="ECO:0000313" key="9">
    <source>
        <dbReference type="Proteomes" id="UP000717515"/>
    </source>
</evidence>
<organism evidence="8 9">
    <name type="scientific">Mortierella alpina</name>
    <name type="common">Oleaginous fungus</name>
    <name type="synonym">Mortierella renispora</name>
    <dbReference type="NCBI Taxonomy" id="64518"/>
    <lineage>
        <taxon>Eukaryota</taxon>
        <taxon>Fungi</taxon>
        <taxon>Fungi incertae sedis</taxon>
        <taxon>Mucoromycota</taxon>
        <taxon>Mortierellomycotina</taxon>
        <taxon>Mortierellomycetes</taxon>
        <taxon>Mortierellales</taxon>
        <taxon>Mortierellaceae</taxon>
        <taxon>Mortierella</taxon>
    </lineage>
</organism>
<dbReference type="InterPro" id="IPR017937">
    <property type="entry name" value="Thioredoxin_CS"/>
</dbReference>
<dbReference type="Pfam" id="PF13848">
    <property type="entry name" value="Thioredoxin_6"/>
    <property type="match status" value="1"/>
</dbReference>
<feature type="chain" id="PRO_5040473347" description="Thioredoxin domain-containing protein" evidence="6">
    <location>
        <begin position="22"/>
        <end position="543"/>
    </location>
</feature>
<proteinExistence type="predicted"/>
<dbReference type="SUPFAM" id="SSF52833">
    <property type="entry name" value="Thioredoxin-like"/>
    <property type="match status" value="3"/>
</dbReference>
<keyword evidence="4" id="KW-0472">Membrane</keyword>
<gene>
    <name evidence="8" type="ORF">KVV02_004867</name>
</gene>
<comment type="caution">
    <text evidence="8">The sequence shown here is derived from an EMBL/GenBank/DDBJ whole genome shotgun (WGS) entry which is preliminary data.</text>
</comment>
<keyword evidence="3" id="KW-1133">Transmembrane helix</keyword>
<dbReference type="InterPro" id="IPR013766">
    <property type="entry name" value="Thioredoxin_domain"/>
</dbReference>
<dbReference type="Pfam" id="PF00085">
    <property type="entry name" value="Thioredoxin"/>
    <property type="match status" value="2"/>
</dbReference>
<dbReference type="PANTHER" id="PTHR46426">
    <property type="entry name" value="PROTEIN DISULFIDE-ISOMERASE TMX3"/>
    <property type="match status" value="1"/>
</dbReference>
<feature type="signal peptide" evidence="6">
    <location>
        <begin position="1"/>
        <end position="21"/>
    </location>
</feature>
<dbReference type="EMBL" id="JAIFTL010000037">
    <property type="protein sequence ID" value="KAG9325565.1"/>
    <property type="molecule type" value="Genomic_DNA"/>
</dbReference>
<dbReference type="AlphaFoldDB" id="A0A9P8A883"/>
<evidence type="ECO:0000259" key="7">
    <source>
        <dbReference type="PROSITE" id="PS51352"/>
    </source>
</evidence>
<dbReference type="Gene3D" id="3.40.30.10">
    <property type="entry name" value="Glutaredoxin"/>
    <property type="match status" value="3"/>
</dbReference>
<sequence length="543" mass="59304">MFLRKALAAVLLIAALHAAEASEASKSLTGAEFASTIAQGTTFVKFYSPQCGHCQRLAPAWEQVAVDHQHLEKTKNFKIAEVNCLVEGDICDENGVTGYPTMKLFNSGKVIDDYNGGRSVTELRQYVVSKAEENAVVPNPDGQVIVLDAKTYESSLNNGQPWLVEYYAPWCGHCKALAPVYEELAKALKNKVNVAKVDCPANELVCKSQKVRGYPTIKLHQHQQATEFDKKRSLEALTAFALGATEPSIKAITLADLEDIKNGPDVTIIYVHDDSTSKDITTLMEKQSQIFYEQVTIKSATDPAIVRALSINKLPALVALKDNRQYDYRGSLSDSQAVQAWIGRSKTPLVPLITNSNSAAVLNAPGWVVLGLLDPSKTSSAVARRALIEVAHKYNTGLNSGQRSLMNGRPLRFATLDATKWTNYIKNALRVDVLNLPVIVAVNSLEEVYYPHGADGRRVPLEEEALLEYIAGVETGSLEEQSMLSYMQKLFRQLSGRISSAFGFIANHPYVSMILGSAAVYALVKKLGDTGADIRPEGVAKAD</sequence>
<evidence type="ECO:0000256" key="1">
    <source>
        <dbReference type="ARBA" id="ARBA00004389"/>
    </source>
</evidence>
<keyword evidence="6" id="KW-0732">Signal</keyword>
<name>A0A9P8A883_MORAP</name>
<evidence type="ECO:0000256" key="3">
    <source>
        <dbReference type="ARBA" id="ARBA00022989"/>
    </source>
</evidence>
<evidence type="ECO:0000256" key="2">
    <source>
        <dbReference type="ARBA" id="ARBA00022692"/>
    </source>
</evidence>
<dbReference type="CDD" id="cd02961">
    <property type="entry name" value="PDI_a_family"/>
    <property type="match status" value="1"/>
</dbReference>
<evidence type="ECO:0000256" key="5">
    <source>
        <dbReference type="ARBA" id="ARBA00045246"/>
    </source>
</evidence>
<accession>A0A9P8A883</accession>
<feature type="domain" description="Thioredoxin" evidence="7">
    <location>
        <begin position="13"/>
        <end position="124"/>
    </location>
</feature>
<dbReference type="PROSITE" id="PS51352">
    <property type="entry name" value="THIOREDOXIN_2"/>
    <property type="match status" value="2"/>
</dbReference>
<dbReference type="InterPro" id="IPR036249">
    <property type="entry name" value="Thioredoxin-like_sf"/>
</dbReference>
<comment type="subcellular location">
    <subcellularLocation>
        <location evidence="1">Endoplasmic reticulum membrane</location>
        <topology evidence="1">Single-pass membrane protein</topology>
    </subcellularLocation>
</comment>
<evidence type="ECO:0000256" key="4">
    <source>
        <dbReference type="ARBA" id="ARBA00023136"/>
    </source>
</evidence>
<dbReference type="Proteomes" id="UP000717515">
    <property type="component" value="Unassembled WGS sequence"/>
</dbReference>
<dbReference type="InterPro" id="IPR052250">
    <property type="entry name" value="PDI_TMX3"/>
</dbReference>
<dbReference type="PRINTS" id="PR00421">
    <property type="entry name" value="THIOREDOXIN"/>
</dbReference>
<keyword evidence="2" id="KW-0812">Transmembrane</keyword>